<dbReference type="AlphaFoldDB" id="A0A1A7R395"/>
<dbReference type="Proteomes" id="UP000248987">
    <property type="component" value="Unassembled WGS sequence"/>
</dbReference>
<dbReference type="PROSITE" id="PS51257">
    <property type="entry name" value="PROKAR_LIPOPROTEIN"/>
    <property type="match status" value="1"/>
</dbReference>
<dbReference type="RefSeq" id="WP_066432843.1">
    <property type="nucleotide sequence ID" value="NZ_LZRN01000011.1"/>
</dbReference>
<accession>A0A1A7R395</accession>
<gene>
    <name evidence="2" type="ORF">LX77_01606</name>
</gene>
<feature type="chain" id="PRO_5030025553" description="Threonine synthase" evidence="1">
    <location>
        <begin position="18"/>
        <end position="267"/>
    </location>
</feature>
<evidence type="ECO:0000313" key="3">
    <source>
        <dbReference type="Proteomes" id="UP000248987"/>
    </source>
</evidence>
<dbReference type="STRING" id="49280.A9996_07190"/>
<reference evidence="2 3" key="1">
    <citation type="submission" date="2018-06" db="EMBL/GenBank/DDBJ databases">
        <title>Genomic Encyclopedia of Archaeal and Bacterial Type Strains, Phase II (KMG-II): from individual species to whole genera.</title>
        <authorList>
            <person name="Goeker M."/>
        </authorList>
    </citation>
    <scope>NUCLEOTIDE SEQUENCE [LARGE SCALE GENOMIC DNA]</scope>
    <source>
        <strain evidence="2 3">DSM 12408</strain>
    </source>
</reference>
<comment type="caution">
    <text evidence="2">The sequence shown here is derived from an EMBL/GenBank/DDBJ whole genome shotgun (WGS) entry which is preliminary data.</text>
</comment>
<sequence length="267" mass="30725">MKKILYLLMLLAVMVSCKDKTTETKTETEPYTEAEPDVTTSVYPDNLTKVFDAHGGLDTWNEMATLEFSVEKPGGYEITTTDLKDRYALIEMPKHTIGFDGEVLWMKNRDKSTYDGNPKFYYNLMFYFYAMPFVLADDGVMYAEAEPLIFEGNTYPGIQISYETGVGVSSDDEYILYYDADTHKMAWLAYTVTFGKDEKSKAWHFINYTNWQEVEGIVVPETMVWYTVENNQPTTIKSETKFVSPMLTTVKMDPRVYGRPEGAEMIQ</sequence>
<dbReference type="EMBL" id="QLLQ01000004">
    <property type="protein sequence ID" value="RAJ25303.1"/>
    <property type="molecule type" value="Genomic_DNA"/>
</dbReference>
<dbReference type="OrthoDB" id="282859at2"/>
<organism evidence="2 3">
    <name type="scientific">Gelidibacter algens</name>
    <dbReference type="NCBI Taxonomy" id="49280"/>
    <lineage>
        <taxon>Bacteria</taxon>
        <taxon>Pseudomonadati</taxon>
        <taxon>Bacteroidota</taxon>
        <taxon>Flavobacteriia</taxon>
        <taxon>Flavobacteriales</taxon>
        <taxon>Flavobacteriaceae</taxon>
        <taxon>Gelidibacter</taxon>
    </lineage>
</organism>
<evidence type="ECO:0000256" key="1">
    <source>
        <dbReference type="SAM" id="SignalP"/>
    </source>
</evidence>
<protein>
    <recommendedName>
        <fullName evidence="4">Threonine synthase</fullName>
    </recommendedName>
</protein>
<evidence type="ECO:0000313" key="2">
    <source>
        <dbReference type="EMBL" id="RAJ25303.1"/>
    </source>
</evidence>
<keyword evidence="1" id="KW-0732">Signal</keyword>
<proteinExistence type="predicted"/>
<feature type="signal peptide" evidence="1">
    <location>
        <begin position="1"/>
        <end position="17"/>
    </location>
</feature>
<keyword evidence="3" id="KW-1185">Reference proteome</keyword>
<evidence type="ECO:0008006" key="4">
    <source>
        <dbReference type="Google" id="ProtNLM"/>
    </source>
</evidence>
<name>A0A1A7R395_9FLAO</name>